<gene>
    <name evidence="3" type="ORF">CA12_26850</name>
</gene>
<evidence type="ECO:0000313" key="3">
    <source>
        <dbReference type="EMBL" id="QDT16579.1"/>
    </source>
</evidence>
<dbReference type="Gene3D" id="3.30.70.100">
    <property type="match status" value="1"/>
</dbReference>
<dbReference type="EMBL" id="CP036265">
    <property type="protein sequence ID" value="QDT16579.1"/>
    <property type="molecule type" value="Genomic_DNA"/>
</dbReference>
<feature type="chain" id="PRO_5021957481" evidence="1">
    <location>
        <begin position="32"/>
        <end position="129"/>
    </location>
</feature>
<dbReference type="InterPro" id="IPR006121">
    <property type="entry name" value="HMA_dom"/>
</dbReference>
<accession>A0A517PB34</accession>
<reference evidence="3 4" key="1">
    <citation type="submission" date="2019-02" db="EMBL/GenBank/DDBJ databases">
        <title>Deep-cultivation of Planctomycetes and their phenomic and genomic characterization uncovers novel biology.</title>
        <authorList>
            <person name="Wiegand S."/>
            <person name="Jogler M."/>
            <person name="Boedeker C."/>
            <person name="Pinto D."/>
            <person name="Vollmers J."/>
            <person name="Rivas-Marin E."/>
            <person name="Kohn T."/>
            <person name="Peeters S.H."/>
            <person name="Heuer A."/>
            <person name="Rast P."/>
            <person name="Oberbeckmann S."/>
            <person name="Bunk B."/>
            <person name="Jeske O."/>
            <person name="Meyerdierks A."/>
            <person name="Storesund J.E."/>
            <person name="Kallscheuer N."/>
            <person name="Luecker S."/>
            <person name="Lage O.M."/>
            <person name="Pohl T."/>
            <person name="Merkel B.J."/>
            <person name="Hornburger P."/>
            <person name="Mueller R.-W."/>
            <person name="Bruemmer F."/>
            <person name="Labrenz M."/>
            <person name="Spormann A.M."/>
            <person name="Op den Camp H."/>
            <person name="Overmann J."/>
            <person name="Amann R."/>
            <person name="Jetten M.S.M."/>
            <person name="Mascher T."/>
            <person name="Medema M.H."/>
            <person name="Devos D.P."/>
            <person name="Kaster A.-K."/>
            <person name="Ovreas L."/>
            <person name="Rohde M."/>
            <person name="Galperin M.Y."/>
            <person name="Jogler C."/>
        </authorList>
    </citation>
    <scope>NUCLEOTIDE SEQUENCE [LARGE SCALE GENOMIC DNA]</scope>
    <source>
        <strain evidence="3 4">CA12</strain>
    </source>
</reference>
<dbReference type="Proteomes" id="UP000318741">
    <property type="component" value="Chromosome"/>
</dbReference>
<evidence type="ECO:0000313" key="4">
    <source>
        <dbReference type="Proteomes" id="UP000318741"/>
    </source>
</evidence>
<dbReference type="RefSeq" id="WP_207621978.1">
    <property type="nucleotide sequence ID" value="NZ_CP036265.1"/>
</dbReference>
<sequence length="129" mass="13488" precursor="true">MRRSPQTASALRGFAMLTAAAVAAAAAPAVAGDQPSAPDATRGALDRTATVITVSEMCGGCVKRIEAKLKPVDGIAKVQCDIEKQTVTVLPESGLKLSPKWLWEAMESIGKTPKRLAGPSGVFTEKPKR</sequence>
<dbReference type="AlphaFoldDB" id="A0A517PB34"/>
<dbReference type="CDD" id="cd00371">
    <property type="entry name" value="HMA"/>
    <property type="match status" value="1"/>
</dbReference>
<name>A0A517PB34_9PLAN</name>
<evidence type="ECO:0000256" key="1">
    <source>
        <dbReference type="SAM" id="SignalP"/>
    </source>
</evidence>
<dbReference type="PROSITE" id="PS50846">
    <property type="entry name" value="HMA_2"/>
    <property type="match status" value="1"/>
</dbReference>
<protein>
    <submittedName>
        <fullName evidence="3">Heavy-metal-associated domain protein</fullName>
    </submittedName>
</protein>
<evidence type="ECO:0000259" key="2">
    <source>
        <dbReference type="PROSITE" id="PS50846"/>
    </source>
</evidence>
<feature type="signal peptide" evidence="1">
    <location>
        <begin position="1"/>
        <end position="31"/>
    </location>
</feature>
<proteinExistence type="predicted"/>
<dbReference type="KEGG" id="acaf:CA12_26850"/>
<organism evidence="3 4">
    <name type="scientific">Alienimonas californiensis</name>
    <dbReference type="NCBI Taxonomy" id="2527989"/>
    <lineage>
        <taxon>Bacteria</taxon>
        <taxon>Pseudomonadati</taxon>
        <taxon>Planctomycetota</taxon>
        <taxon>Planctomycetia</taxon>
        <taxon>Planctomycetales</taxon>
        <taxon>Planctomycetaceae</taxon>
        <taxon>Alienimonas</taxon>
    </lineage>
</organism>
<dbReference type="SUPFAM" id="SSF55008">
    <property type="entry name" value="HMA, heavy metal-associated domain"/>
    <property type="match status" value="1"/>
</dbReference>
<keyword evidence="1" id="KW-0732">Signal</keyword>
<dbReference type="InterPro" id="IPR036163">
    <property type="entry name" value="HMA_dom_sf"/>
</dbReference>
<dbReference type="Pfam" id="PF00403">
    <property type="entry name" value="HMA"/>
    <property type="match status" value="1"/>
</dbReference>
<dbReference type="GO" id="GO:0046872">
    <property type="term" value="F:metal ion binding"/>
    <property type="evidence" value="ECO:0007669"/>
    <property type="project" value="InterPro"/>
</dbReference>
<keyword evidence="4" id="KW-1185">Reference proteome</keyword>
<feature type="domain" description="HMA" evidence="2">
    <location>
        <begin position="47"/>
        <end position="114"/>
    </location>
</feature>